<dbReference type="EMBL" id="DOEK01000025">
    <property type="protein sequence ID" value="HBP29633.1"/>
    <property type="molecule type" value="Genomic_DNA"/>
</dbReference>
<proteinExistence type="predicted"/>
<organism evidence="1 2">
    <name type="scientific">Advenella kashmirensis</name>
    <dbReference type="NCBI Taxonomy" id="310575"/>
    <lineage>
        <taxon>Bacteria</taxon>
        <taxon>Pseudomonadati</taxon>
        <taxon>Pseudomonadota</taxon>
        <taxon>Betaproteobacteria</taxon>
        <taxon>Burkholderiales</taxon>
        <taxon>Alcaligenaceae</taxon>
    </lineage>
</organism>
<evidence type="ECO:0000313" key="2">
    <source>
        <dbReference type="Proteomes" id="UP000264036"/>
    </source>
</evidence>
<evidence type="ECO:0000313" key="1">
    <source>
        <dbReference type="EMBL" id="HBP29633.1"/>
    </source>
</evidence>
<dbReference type="Proteomes" id="UP000264036">
    <property type="component" value="Unassembled WGS sequence"/>
</dbReference>
<accession>A0A356LF38</accession>
<reference evidence="1 2" key="1">
    <citation type="journal article" date="2018" name="Nat. Biotechnol.">
        <title>A standardized bacterial taxonomy based on genome phylogeny substantially revises the tree of life.</title>
        <authorList>
            <person name="Parks D.H."/>
            <person name="Chuvochina M."/>
            <person name="Waite D.W."/>
            <person name="Rinke C."/>
            <person name="Skarshewski A."/>
            <person name="Chaumeil P.A."/>
            <person name="Hugenholtz P."/>
        </authorList>
    </citation>
    <scope>NUCLEOTIDE SEQUENCE [LARGE SCALE GENOMIC DNA]</scope>
    <source>
        <strain evidence="1">UBA10707</strain>
    </source>
</reference>
<name>A0A356LF38_9BURK</name>
<sequence length="76" mass="8134">TSSRAGPDLGFVREPASAVAQAIVQGIEANAMQVIRGGEVREAMIAQNRTDPLVLDDKFTSLKPKLAEAVKDHFSL</sequence>
<protein>
    <submittedName>
        <fullName evidence="1">Oxidoreductase</fullName>
    </submittedName>
</protein>
<dbReference type="AlphaFoldDB" id="A0A356LF38"/>
<comment type="caution">
    <text evidence="1">The sequence shown here is derived from an EMBL/GenBank/DDBJ whole genome shotgun (WGS) entry which is preliminary data.</text>
</comment>
<feature type="non-terminal residue" evidence="1">
    <location>
        <position position="1"/>
    </location>
</feature>
<gene>
    <name evidence="1" type="ORF">DD666_09485</name>
</gene>